<reference evidence="2 3" key="1">
    <citation type="submission" date="2023-04" db="EMBL/GenBank/DDBJ databases">
        <title>A long-awaited taxogenomic arrangement of the family Halomonadaceae.</title>
        <authorList>
            <person name="De La Haba R."/>
            <person name="Chuvochina M."/>
            <person name="Wittouck S."/>
            <person name="Arahal D.R."/>
            <person name="Sanchez-Porro C."/>
            <person name="Hugenholtz P."/>
            <person name="Ventosa A."/>
        </authorList>
    </citation>
    <scope>NUCLEOTIDE SEQUENCE [LARGE SCALE GENOMIC DNA]</scope>
    <source>
        <strain evidence="2 3">DSM 21020</strain>
    </source>
</reference>
<evidence type="ECO:0000313" key="2">
    <source>
        <dbReference type="EMBL" id="MDR5900276.1"/>
    </source>
</evidence>
<feature type="domain" description="DUF4113" evidence="1">
    <location>
        <begin position="11"/>
        <end position="42"/>
    </location>
</feature>
<dbReference type="Pfam" id="PF13438">
    <property type="entry name" value="DUF4113"/>
    <property type="match status" value="1"/>
</dbReference>
<evidence type="ECO:0000313" key="3">
    <source>
        <dbReference type="Proteomes" id="UP001254564"/>
    </source>
</evidence>
<dbReference type="EMBL" id="JARWAN010000033">
    <property type="protein sequence ID" value="MDR5900276.1"/>
    <property type="molecule type" value="Genomic_DNA"/>
</dbReference>
<protein>
    <submittedName>
        <fullName evidence="2">DUF4113 domain-containing protein</fullName>
    </submittedName>
</protein>
<sequence length="44" mass="5340">MLLDRSEDPIQLGLPRQNNAWALRREQRTPHYTTHWRELLSVKL</sequence>
<evidence type="ECO:0000259" key="1">
    <source>
        <dbReference type="Pfam" id="PF13438"/>
    </source>
</evidence>
<organism evidence="2 3">
    <name type="scientific">Vreelandella vilamensis</name>
    <dbReference type="NCBI Taxonomy" id="531309"/>
    <lineage>
        <taxon>Bacteria</taxon>
        <taxon>Pseudomonadati</taxon>
        <taxon>Pseudomonadota</taxon>
        <taxon>Gammaproteobacteria</taxon>
        <taxon>Oceanospirillales</taxon>
        <taxon>Halomonadaceae</taxon>
        <taxon>Vreelandella</taxon>
    </lineage>
</organism>
<name>A0ABU1H8V1_9GAMM</name>
<dbReference type="Proteomes" id="UP001254564">
    <property type="component" value="Unassembled WGS sequence"/>
</dbReference>
<dbReference type="RefSeq" id="WP_309657160.1">
    <property type="nucleotide sequence ID" value="NZ_JARWAN010000033.1"/>
</dbReference>
<dbReference type="InterPro" id="IPR025188">
    <property type="entry name" value="DUF4113"/>
</dbReference>
<accession>A0ABU1H8V1</accession>
<keyword evidence="3" id="KW-1185">Reference proteome</keyword>
<proteinExistence type="predicted"/>
<gene>
    <name evidence="2" type="ORF">QC823_14995</name>
</gene>
<comment type="caution">
    <text evidence="2">The sequence shown here is derived from an EMBL/GenBank/DDBJ whole genome shotgun (WGS) entry which is preliminary data.</text>
</comment>